<dbReference type="InterPro" id="IPR004027">
    <property type="entry name" value="SEC_C_motif"/>
</dbReference>
<dbReference type="RefSeq" id="WP_160423432.1">
    <property type="nucleotide sequence ID" value="NZ_WSTA01000019.1"/>
</dbReference>
<evidence type="ECO:0000313" key="5">
    <source>
        <dbReference type="Proteomes" id="UP000438182"/>
    </source>
</evidence>
<proteinExistence type="inferred from homology"/>
<dbReference type="Pfam" id="PF02810">
    <property type="entry name" value="SEC-C"/>
    <property type="match status" value="1"/>
</dbReference>
<feature type="domain" description="YchJ-like middle NTF2-like" evidence="3">
    <location>
        <begin position="36"/>
        <end position="129"/>
    </location>
</feature>
<evidence type="ECO:0000259" key="3">
    <source>
        <dbReference type="Pfam" id="PF17775"/>
    </source>
</evidence>
<dbReference type="InterPro" id="IPR023006">
    <property type="entry name" value="YchJ-like"/>
</dbReference>
<reference evidence="4 5" key="1">
    <citation type="submission" date="2019-12" db="EMBL/GenBank/DDBJ databases">
        <authorList>
            <person name="Kim Y.S."/>
        </authorList>
    </citation>
    <scope>NUCLEOTIDE SEQUENCE [LARGE SCALE GENOMIC DNA]</scope>
    <source>
        <strain evidence="4 5">MMS17-SY077</strain>
    </source>
</reference>
<dbReference type="Pfam" id="PF17775">
    <property type="entry name" value="YchJ_M-like"/>
    <property type="match status" value="1"/>
</dbReference>
<dbReference type="InterPro" id="IPR032710">
    <property type="entry name" value="NTF2-like_dom_sf"/>
</dbReference>
<organism evidence="4 5">
    <name type="scientific">Agromyces seonyuensis</name>
    <dbReference type="NCBI Taxonomy" id="2662446"/>
    <lineage>
        <taxon>Bacteria</taxon>
        <taxon>Bacillati</taxon>
        <taxon>Actinomycetota</taxon>
        <taxon>Actinomycetes</taxon>
        <taxon>Micrococcales</taxon>
        <taxon>Microbacteriaceae</taxon>
        <taxon>Agromyces</taxon>
    </lineage>
</organism>
<evidence type="ECO:0000313" key="4">
    <source>
        <dbReference type="EMBL" id="MWB98088.1"/>
    </source>
</evidence>
<dbReference type="AlphaFoldDB" id="A0A6I4NUM6"/>
<comment type="similarity">
    <text evidence="1 2">Belongs to the UPF0225 family.</text>
</comment>
<gene>
    <name evidence="4" type="ORF">GB864_05930</name>
</gene>
<dbReference type="EMBL" id="WSTA01000019">
    <property type="protein sequence ID" value="MWB98088.1"/>
    <property type="molecule type" value="Genomic_DNA"/>
</dbReference>
<dbReference type="HAMAP" id="MF_00612">
    <property type="entry name" value="UPF0225"/>
    <property type="match status" value="1"/>
</dbReference>
<sequence length="130" mass="14464">MPFANLGADDRCPCGTGLTFGECCGPLHAGDRSAPTALALMRSRFTAFVAGNTGYLLASWHPSTRPAALDLDEDVRWLRLDILDTLAGGPFDREGIVEFEAFSRVDGERRSQRERSRFRREPTWLYVDAV</sequence>
<comment type="caution">
    <text evidence="4">The sequence shown here is derived from an EMBL/GenBank/DDBJ whole genome shotgun (WGS) entry which is preliminary data.</text>
</comment>
<dbReference type="InterPro" id="IPR048469">
    <property type="entry name" value="YchJ-like_M"/>
</dbReference>
<keyword evidence="5" id="KW-1185">Reference proteome</keyword>
<protein>
    <recommendedName>
        <fullName evidence="2">UPF0225 protein GB864_05930</fullName>
    </recommendedName>
</protein>
<evidence type="ECO:0000256" key="1">
    <source>
        <dbReference type="ARBA" id="ARBA00010839"/>
    </source>
</evidence>
<dbReference type="SUPFAM" id="SSF54427">
    <property type="entry name" value="NTF2-like"/>
    <property type="match status" value="1"/>
</dbReference>
<dbReference type="Gene3D" id="3.10.450.50">
    <property type="match status" value="1"/>
</dbReference>
<evidence type="ECO:0000256" key="2">
    <source>
        <dbReference type="HAMAP-Rule" id="MF_00612"/>
    </source>
</evidence>
<dbReference type="Proteomes" id="UP000438182">
    <property type="component" value="Unassembled WGS sequence"/>
</dbReference>
<accession>A0A6I4NUM6</accession>
<name>A0A6I4NUM6_9MICO</name>